<keyword evidence="16" id="KW-1185">Reference proteome</keyword>
<keyword evidence="15" id="KW-0675">Receptor</keyword>
<feature type="domain" description="TonB-dependent receptor plug" evidence="14">
    <location>
        <begin position="86"/>
        <end position="191"/>
    </location>
</feature>
<evidence type="ECO:0000256" key="3">
    <source>
        <dbReference type="ARBA" id="ARBA00022452"/>
    </source>
</evidence>
<keyword evidence="10 11" id="KW-0998">Cell outer membrane</keyword>
<accession>A0A846M9E9</accession>
<organism evidence="15 16">
    <name type="scientific">Sphingobium vermicomposti</name>
    <dbReference type="NCBI Taxonomy" id="529005"/>
    <lineage>
        <taxon>Bacteria</taxon>
        <taxon>Pseudomonadati</taxon>
        <taxon>Pseudomonadota</taxon>
        <taxon>Alphaproteobacteria</taxon>
        <taxon>Sphingomonadales</taxon>
        <taxon>Sphingomonadaceae</taxon>
        <taxon>Sphingobium</taxon>
    </lineage>
</organism>
<keyword evidence="7" id="KW-0406">Ion transport</keyword>
<evidence type="ECO:0000256" key="1">
    <source>
        <dbReference type="ARBA" id="ARBA00004571"/>
    </source>
</evidence>
<keyword evidence="4" id="KW-0410">Iron transport</keyword>
<evidence type="ECO:0000259" key="14">
    <source>
        <dbReference type="Pfam" id="PF07715"/>
    </source>
</evidence>
<proteinExistence type="inferred from homology"/>
<gene>
    <name evidence="15" type="ORF">FHS54_002868</name>
</gene>
<evidence type="ECO:0000256" key="7">
    <source>
        <dbReference type="ARBA" id="ARBA00023065"/>
    </source>
</evidence>
<keyword evidence="3 11" id="KW-1134">Transmembrane beta strand</keyword>
<evidence type="ECO:0000256" key="4">
    <source>
        <dbReference type="ARBA" id="ARBA00022496"/>
    </source>
</evidence>
<dbReference type="PANTHER" id="PTHR32552">
    <property type="entry name" value="FERRICHROME IRON RECEPTOR-RELATED"/>
    <property type="match status" value="1"/>
</dbReference>
<evidence type="ECO:0000256" key="5">
    <source>
        <dbReference type="ARBA" id="ARBA00022692"/>
    </source>
</evidence>
<evidence type="ECO:0000256" key="9">
    <source>
        <dbReference type="ARBA" id="ARBA00023136"/>
    </source>
</evidence>
<dbReference type="SUPFAM" id="SSF56935">
    <property type="entry name" value="Porins"/>
    <property type="match status" value="1"/>
</dbReference>
<evidence type="ECO:0000256" key="11">
    <source>
        <dbReference type="PROSITE-ProRule" id="PRU01360"/>
    </source>
</evidence>
<dbReference type="GO" id="GO:0006826">
    <property type="term" value="P:iron ion transport"/>
    <property type="evidence" value="ECO:0007669"/>
    <property type="project" value="UniProtKB-KW"/>
</dbReference>
<evidence type="ECO:0000256" key="12">
    <source>
        <dbReference type="RuleBase" id="RU003357"/>
    </source>
</evidence>
<dbReference type="EMBL" id="JAASQR010000004">
    <property type="protein sequence ID" value="NIJ17868.1"/>
    <property type="molecule type" value="Genomic_DNA"/>
</dbReference>
<dbReference type="PANTHER" id="PTHR32552:SF81">
    <property type="entry name" value="TONB-DEPENDENT OUTER MEMBRANE RECEPTOR"/>
    <property type="match status" value="1"/>
</dbReference>
<keyword evidence="9 11" id="KW-0472">Membrane</keyword>
<dbReference type="PROSITE" id="PS52016">
    <property type="entry name" value="TONB_DEPENDENT_REC_3"/>
    <property type="match status" value="1"/>
</dbReference>
<dbReference type="InterPro" id="IPR039426">
    <property type="entry name" value="TonB-dep_rcpt-like"/>
</dbReference>
<evidence type="ECO:0000259" key="13">
    <source>
        <dbReference type="Pfam" id="PF00593"/>
    </source>
</evidence>
<evidence type="ECO:0000256" key="10">
    <source>
        <dbReference type="ARBA" id="ARBA00023237"/>
    </source>
</evidence>
<sequence length="805" mass="88469">MNAVRRKDVQNKFLIKSELKNNHRYYYFTTSSILGRMNMRKALLLFGTMLSSAPAFAQPATQAQGVEATNNAADIVVTAQKRVERLIDTPQTVNVVSGEQLEQFNVTRFEDVAKFVPGLSISSGDGRQQAVSLRGVSFDQDSQTNRSVDIYLNEVPFDPTQALQAQFDIGSIQVLRGPQGTLRGGTGPSGAILIGTRQPSLQKFEASGSASYSDLEAVNLQGGVSIPVVNDKVGVRVAGLYDLNYGNGVRNILTGDTDRSRSYAGRISLLLHPTENLDILVTHQQFRSKSRQLRPVVSAEGVPVGEFGLIGPDDRAAIADGDNLFVTKGRATIVNASYDFGGHLLSYIGSYQNNDFNTVRDLDVANGLLPFGPGFRLPVQLFQRIDIKTKALTNELRFERTGDHFWIYRFGVYFNDVKTPFTGLVDYTGANGACETTPGPLAGPPPFGLPCLPLGGGTPVKSHDRGYFTTQTFNFTDKDTLDLGLRYSTNKVNDPTNPTKYDAWTGTASYKHEFSDSLIVYGNYGRAYRPGGFDTTEAATNGGPGRLPNSLFAWSPEKSDSFEIGAKGTLFNNRLTYAVSAFYQKFDNFINRVNGVACDYDPSTVGDQDGCSAINLTYNGDAIVRGVEMELRGQITRNWNAQLSASYTDAHYDDAEIPCNDYNNDGEPDFGGAPAVQPGRFFSVCSSNSALSALPKFQASFNTEYSIDLPDDFQSFVRLLGRYQGKRVNPNSNIRYPNAFKLDAFVGVRTPIGAEVNFFVRNVFDQRRDNVDPGQIFDLFGTPTGYTAINYDQRREFGIQTRLSF</sequence>
<evidence type="ECO:0000256" key="8">
    <source>
        <dbReference type="ARBA" id="ARBA00023077"/>
    </source>
</evidence>
<keyword evidence="6" id="KW-0408">Iron</keyword>
<dbReference type="InterPro" id="IPR000531">
    <property type="entry name" value="Beta-barrel_TonB"/>
</dbReference>
<protein>
    <submittedName>
        <fullName evidence="15">Iron complex outermembrane receptor protein</fullName>
    </submittedName>
</protein>
<dbReference type="Proteomes" id="UP000576821">
    <property type="component" value="Unassembled WGS sequence"/>
</dbReference>
<keyword evidence="2 11" id="KW-0813">Transport</keyword>
<dbReference type="Gene3D" id="2.40.170.20">
    <property type="entry name" value="TonB-dependent receptor, beta-barrel domain"/>
    <property type="match status" value="1"/>
</dbReference>
<evidence type="ECO:0000313" key="16">
    <source>
        <dbReference type="Proteomes" id="UP000576821"/>
    </source>
</evidence>
<keyword evidence="8 12" id="KW-0798">TonB box</keyword>
<dbReference type="GO" id="GO:0009279">
    <property type="term" value="C:cell outer membrane"/>
    <property type="evidence" value="ECO:0007669"/>
    <property type="project" value="UniProtKB-SubCell"/>
</dbReference>
<evidence type="ECO:0000313" key="15">
    <source>
        <dbReference type="EMBL" id="NIJ17868.1"/>
    </source>
</evidence>
<reference evidence="15 16" key="1">
    <citation type="submission" date="2020-03" db="EMBL/GenBank/DDBJ databases">
        <title>Genomic Encyclopedia of Type Strains, Phase IV (KMG-IV): sequencing the most valuable type-strain genomes for metagenomic binning, comparative biology and taxonomic classification.</title>
        <authorList>
            <person name="Goeker M."/>
        </authorList>
    </citation>
    <scope>NUCLEOTIDE SEQUENCE [LARGE SCALE GENOMIC DNA]</scope>
    <source>
        <strain evidence="15 16">DSM 21299</strain>
    </source>
</reference>
<dbReference type="InterPro" id="IPR036942">
    <property type="entry name" value="Beta-barrel_TonB_sf"/>
</dbReference>
<dbReference type="Pfam" id="PF07715">
    <property type="entry name" value="Plug"/>
    <property type="match status" value="1"/>
</dbReference>
<comment type="caution">
    <text evidence="15">The sequence shown here is derived from an EMBL/GenBank/DDBJ whole genome shotgun (WGS) entry which is preliminary data.</text>
</comment>
<comment type="similarity">
    <text evidence="11 12">Belongs to the TonB-dependent receptor family.</text>
</comment>
<dbReference type="AlphaFoldDB" id="A0A846M9E9"/>
<keyword evidence="5 11" id="KW-0812">Transmembrane</keyword>
<evidence type="ECO:0000256" key="6">
    <source>
        <dbReference type="ARBA" id="ARBA00023004"/>
    </source>
</evidence>
<name>A0A846M9E9_9SPHN</name>
<evidence type="ECO:0000256" key="2">
    <source>
        <dbReference type="ARBA" id="ARBA00022448"/>
    </source>
</evidence>
<dbReference type="Pfam" id="PF00593">
    <property type="entry name" value="TonB_dep_Rec_b-barrel"/>
    <property type="match status" value="1"/>
</dbReference>
<feature type="domain" description="TonB-dependent receptor-like beta-barrel" evidence="13">
    <location>
        <begin position="320"/>
        <end position="763"/>
    </location>
</feature>
<comment type="subcellular location">
    <subcellularLocation>
        <location evidence="1 11">Cell outer membrane</location>
        <topology evidence="1 11">Multi-pass membrane protein</topology>
    </subcellularLocation>
</comment>
<dbReference type="InterPro" id="IPR012910">
    <property type="entry name" value="Plug_dom"/>
</dbReference>